<dbReference type="GO" id="GO:0015421">
    <property type="term" value="F:ABC-type oligopeptide transporter activity"/>
    <property type="evidence" value="ECO:0007669"/>
    <property type="project" value="TreeGrafter"/>
</dbReference>
<dbReference type="SUPFAM" id="SSF52540">
    <property type="entry name" value="P-loop containing nucleoside triphosphate hydrolases"/>
    <property type="match status" value="1"/>
</dbReference>
<dbReference type="PROSITE" id="PS00211">
    <property type="entry name" value="ABC_TRANSPORTER_1"/>
    <property type="match status" value="1"/>
</dbReference>
<dbReference type="PANTHER" id="PTHR43394:SF1">
    <property type="entry name" value="ATP-BINDING CASSETTE SUB-FAMILY B MEMBER 10, MITOCHONDRIAL"/>
    <property type="match status" value="1"/>
</dbReference>
<dbReference type="InterPro" id="IPR017871">
    <property type="entry name" value="ABC_transporter-like_CS"/>
</dbReference>
<keyword evidence="1" id="KW-0547">Nucleotide-binding</keyword>
<keyword evidence="2" id="KW-0067">ATP-binding</keyword>
<dbReference type="CDD" id="cd03228">
    <property type="entry name" value="ABCC_MRP_Like"/>
    <property type="match status" value="1"/>
</dbReference>
<dbReference type="SMART" id="SM00382">
    <property type="entry name" value="AAA"/>
    <property type="match status" value="1"/>
</dbReference>
<dbReference type="GO" id="GO:0005524">
    <property type="term" value="F:ATP binding"/>
    <property type="evidence" value="ECO:0007669"/>
    <property type="project" value="UniProtKB-KW"/>
</dbReference>
<protein>
    <recommendedName>
        <fullName evidence="3">ABC transporter domain-containing protein</fullName>
    </recommendedName>
</protein>
<feature type="domain" description="ABC transporter" evidence="3">
    <location>
        <begin position="27"/>
        <end position="258"/>
    </location>
</feature>
<dbReference type="KEGG" id="hsd:SD1D_1431"/>
<dbReference type="InterPro" id="IPR003593">
    <property type="entry name" value="AAA+_ATPase"/>
</dbReference>
<accession>A0A0K8J695</accession>
<sequence>MGSVKYFIDFYTGNDTEYELDHTGFCKKLSNVSFTYPNAKDPALKNISLEIKPGEVLAIVGENGSGKSTLVKLILGLYKPDEGDIEYFGGDQEMKTAVFQNYMNYAMTLATLAENISISRKDLNYEDLNNAVANFGLVLDSQKFFNGINTLLAKEFGGIDLSGGEWQKVAIGRGIYRKFDFIAFDEPTASIDPIEETKIYEKIRSLSKNKTAVIVTHRMASVRFADKIIVMKEGRIVEYGNHESLMALNGEYKRLYTSQIKDYVNDVR</sequence>
<evidence type="ECO:0000256" key="2">
    <source>
        <dbReference type="ARBA" id="ARBA00022840"/>
    </source>
</evidence>
<keyword evidence="5" id="KW-1185">Reference proteome</keyword>
<evidence type="ECO:0000313" key="4">
    <source>
        <dbReference type="EMBL" id="CUH92977.1"/>
    </source>
</evidence>
<dbReference type="Proteomes" id="UP000196053">
    <property type="component" value="Chromosome I"/>
</dbReference>
<evidence type="ECO:0000256" key="1">
    <source>
        <dbReference type="ARBA" id="ARBA00022741"/>
    </source>
</evidence>
<dbReference type="InterPro" id="IPR027417">
    <property type="entry name" value="P-loop_NTPase"/>
</dbReference>
<dbReference type="InterPro" id="IPR003439">
    <property type="entry name" value="ABC_transporter-like_ATP-bd"/>
</dbReference>
<reference evidence="5" key="1">
    <citation type="submission" date="2015-09" db="EMBL/GenBank/DDBJ databases">
        <authorList>
            <person name="Wibberg D."/>
        </authorList>
    </citation>
    <scope>NUCLEOTIDE SEQUENCE [LARGE SCALE GENOMIC DNA]</scope>
    <source>
        <strain evidence="5">SD1D</strain>
    </source>
</reference>
<dbReference type="Gene3D" id="3.40.50.300">
    <property type="entry name" value="P-loop containing nucleotide triphosphate hydrolases"/>
    <property type="match status" value="1"/>
</dbReference>
<dbReference type="AlphaFoldDB" id="A0A0K8J695"/>
<dbReference type="GO" id="GO:0016887">
    <property type="term" value="F:ATP hydrolysis activity"/>
    <property type="evidence" value="ECO:0007669"/>
    <property type="project" value="InterPro"/>
</dbReference>
<dbReference type="PANTHER" id="PTHR43394">
    <property type="entry name" value="ATP-DEPENDENT PERMEASE MDL1, MITOCHONDRIAL"/>
    <property type="match status" value="1"/>
</dbReference>
<organism evidence="4 5">
    <name type="scientific">Herbinix luporum</name>
    <dbReference type="NCBI Taxonomy" id="1679721"/>
    <lineage>
        <taxon>Bacteria</taxon>
        <taxon>Bacillati</taxon>
        <taxon>Bacillota</taxon>
        <taxon>Clostridia</taxon>
        <taxon>Lachnospirales</taxon>
        <taxon>Lachnospiraceae</taxon>
        <taxon>Herbinix</taxon>
    </lineage>
</organism>
<proteinExistence type="predicted"/>
<name>A0A0K8J695_9FIRM</name>
<gene>
    <name evidence="4" type="ORF">SD1D_1431</name>
</gene>
<dbReference type="PROSITE" id="PS50893">
    <property type="entry name" value="ABC_TRANSPORTER_2"/>
    <property type="match status" value="1"/>
</dbReference>
<evidence type="ECO:0000313" key="5">
    <source>
        <dbReference type="Proteomes" id="UP000196053"/>
    </source>
</evidence>
<evidence type="ECO:0000259" key="3">
    <source>
        <dbReference type="PROSITE" id="PS50893"/>
    </source>
</evidence>
<dbReference type="Pfam" id="PF00005">
    <property type="entry name" value="ABC_tran"/>
    <property type="match status" value="1"/>
</dbReference>
<dbReference type="EMBL" id="LN879430">
    <property type="protein sequence ID" value="CUH92977.1"/>
    <property type="molecule type" value="Genomic_DNA"/>
</dbReference>
<dbReference type="InterPro" id="IPR039421">
    <property type="entry name" value="Type_1_exporter"/>
</dbReference>